<reference evidence="2" key="1">
    <citation type="submission" date="2013-08" db="EMBL/GenBank/DDBJ databases">
        <authorList>
            <person name="Mendez C."/>
            <person name="Richter M."/>
            <person name="Ferrer M."/>
            <person name="Sanchez J."/>
        </authorList>
    </citation>
    <scope>NUCLEOTIDE SEQUENCE</scope>
</reference>
<dbReference type="InterPro" id="IPR006199">
    <property type="entry name" value="LexA_DNA-bd_dom"/>
</dbReference>
<organism evidence="2">
    <name type="scientific">mine drainage metagenome</name>
    <dbReference type="NCBI Taxonomy" id="410659"/>
    <lineage>
        <taxon>unclassified sequences</taxon>
        <taxon>metagenomes</taxon>
        <taxon>ecological metagenomes</taxon>
    </lineage>
</organism>
<evidence type="ECO:0000259" key="1">
    <source>
        <dbReference type="Pfam" id="PF01726"/>
    </source>
</evidence>
<feature type="domain" description="LexA repressor DNA-binding" evidence="1">
    <location>
        <begin position="4"/>
        <end position="62"/>
    </location>
</feature>
<dbReference type="Pfam" id="PF01726">
    <property type="entry name" value="LexA_DNA_bind"/>
    <property type="match status" value="1"/>
</dbReference>
<dbReference type="SUPFAM" id="SSF46785">
    <property type="entry name" value="Winged helix' DNA-binding domain"/>
    <property type="match status" value="1"/>
</dbReference>
<dbReference type="Gene3D" id="1.10.10.10">
    <property type="entry name" value="Winged helix-like DNA-binding domain superfamily/Winged helix DNA-binding domain"/>
    <property type="match status" value="1"/>
</dbReference>
<dbReference type="InterPro" id="IPR036388">
    <property type="entry name" value="WH-like_DNA-bd_sf"/>
</dbReference>
<dbReference type="CDD" id="cd00090">
    <property type="entry name" value="HTH_ARSR"/>
    <property type="match status" value="1"/>
</dbReference>
<gene>
    <name evidence="2" type="ORF">B2A_05166</name>
</gene>
<dbReference type="InterPro" id="IPR011991">
    <property type="entry name" value="ArsR-like_HTH"/>
</dbReference>
<name>T1A7K1_9ZZZZ</name>
<proteinExistence type="predicted"/>
<dbReference type="InterPro" id="IPR036390">
    <property type="entry name" value="WH_DNA-bd_sf"/>
</dbReference>
<sequence>MSGKRRRILEFIAQSIRERGYPPSVREIGEAVGLTSPSTVHTHLKVLERDGFLRKDADRPRTIVVSFEPQSGAAVGVRP</sequence>
<comment type="caution">
    <text evidence="2">The sequence shown here is derived from an EMBL/GenBank/DDBJ whole genome shotgun (WGS) entry which is preliminary data.</text>
</comment>
<dbReference type="GO" id="GO:0004252">
    <property type="term" value="F:serine-type endopeptidase activity"/>
    <property type="evidence" value="ECO:0007669"/>
    <property type="project" value="InterPro"/>
</dbReference>
<reference evidence="2" key="2">
    <citation type="journal article" date="2014" name="ISME J.">
        <title>Microbial stratification in low pH oxic and suboxic macroscopic growths along an acid mine drainage.</title>
        <authorList>
            <person name="Mendez-Garcia C."/>
            <person name="Mesa V."/>
            <person name="Sprenger R.R."/>
            <person name="Richter M."/>
            <person name="Diez M.S."/>
            <person name="Solano J."/>
            <person name="Bargiela R."/>
            <person name="Golyshina O.V."/>
            <person name="Manteca A."/>
            <person name="Ramos J.L."/>
            <person name="Gallego J.R."/>
            <person name="Llorente I."/>
            <person name="Martins Dos Santos V.A."/>
            <person name="Jensen O.N."/>
            <person name="Pelaez A.I."/>
            <person name="Sanchez J."/>
            <person name="Ferrer M."/>
        </authorList>
    </citation>
    <scope>NUCLEOTIDE SEQUENCE</scope>
</reference>
<protein>
    <submittedName>
        <fullName evidence="2">SOS-response transcriptional repressor, LexA</fullName>
    </submittedName>
</protein>
<evidence type="ECO:0000313" key="2">
    <source>
        <dbReference type="EMBL" id="EQD56606.1"/>
    </source>
</evidence>
<dbReference type="GO" id="GO:0006508">
    <property type="term" value="P:proteolysis"/>
    <property type="evidence" value="ECO:0007669"/>
    <property type="project" value="InterPro"/>
</dbReference>
<dbReference type="EMBL" id="AUZZ01003558">
    <property type="protein sequence ID" value="EQD56606.1"/>
    <property type="molecule type" value="Genomic_DNA"/>
</dbReference>
<dbReference type="PANTHER" id="PTHR33516:SF2">
    <property type="entry name" value="LEXA REPRESSOR-RELATED"/>
    <property type="match status" value="1"/>
</dbReference>
<dbReference type="InterPro" id="IPR050077">
    <property type="entry name" value="LexA_repressor"/>
</dbReference>
<feature type="non-terminal residue" evidence="2">
    <location>
        <position position="79"/>
    </location>
</feature>
<dbReference type="PANTHER" id="PTHR33516">
    <property type="entry name" value="LEXA REPRESSOR"/>
    <property type="match status" value="1"/>
</dbReference>
<accession>T1A7K1</accession>
<dbReference type="AlphaFoldDB" id="T1A7K1"/>